<dbReference type="PRINTS" id="PR00046">
    <property type="entry name" value="SIGMA70FCT"/>
</dbReference>
<evidence type="ECO:0000256" key="3">
    <source>
        <dbReference type="ARBA" id="ARBA00023015"/>
    </source>
</evidence>
<dbReference type="PROSITE" id="PS00716">
    <property type="entry name" value="SIGMA70_2"/>
    <property type="match status" value="1"/>
</dbReference>
<gene>
    <name evidence="10" type="ORF">SAMN02745784_00226</name>
</gene>
<dbReference type="Pfam" id="PF04545">
    <property type="entry name" value="Sigma70_r4"/>
    <property type="match status" value="1"/>
</dbReference>
<dbReference type="InterPro" id="IPR050813">
    <property type="entry name" value="Sigma-70_Factor"/>
</dbReference>
<comment type="function">
    <text evidence="7">Sigma factors are initiation factors that promote the attachment of RNA polymerase to specific initiation sites and are then released.</text>
</comment>
<dbReference type="GeneID" id="90994919"/>
<keyword evidence="2" id="KW-0749">Sporulation</keyword>
<dbReference type="GO" id="GO:0016987">
    <property type="term" value="F:sigma factor activity"/>
    <property type="evidence" value="ECO:0007669"/>
    <property type="project" value="UniProtKB-KW"/>
</dbReference>
<dbReference type="PIRSF" id="PIRSF000770">
    <property type="entry name" value="RNA_pol_sigma-SigE/K"/>
    <property type="match status" value="1"/>
</dbReference>
<evidence type="ECO:0000313" key="10">
    <source>
        <dbReference type="EMBL" id="SHE29520.1"/>
    </source>
</evidence>
<keyword evidence="11" id="KW-1185">Reference proteome</keyword>
<evidence type="ECO:0000256" key="2">
    <source>
        <dbReference type="ARBA" id="ARBA00022969"/>
    </source>
</evidence>
<dbReference type="InterPro" id="IPR001387">
    <property type="entry name" value="Cro/C1-type_HTH"/>
</dbReference>
<dbReference type="AlphaFoldDB" id="A0A1M4SBE6"/>
<dbReference type="PROSITE" id="PS50943">
    <property type="entry name" value="HTH_CROC1"/>
    <property type="match status" value="1"/>
</dbReference>
<feature type="transmembrane region" description="Helical" evidence="8">
    <location>
        <begin position="6"/>
        <end position="25"/>
    </location>
</feature>
<feature type="domain" description="HTH cro/C1-type" evidence="9">
    <location>
        <begin position="200"/>
        <end position="220"/>
    </location>
</feature>
<dbReference type="RefSeq" id="WP_072971943.1">
    <property type="nucleotide sequence ID" value="NZ_FQTY01000001.1"/>
</dbReference>
<dbReference type="Gene3D" id="1.10.10.10">
    <property type="entry name" value="Winged helix-like DNA-binding domain superfamily/Winged helix DNA-binding domain"/>
    <property type="match status" value="1"/>
</dbReference>
<dbReference type="SUPFAM" id="SSF88946">
    <property type="entry name" value="Sigma2 domain of RNA polymerase sigma factors"/>
    <property type="match status" value="1"/>
</dbReference>
<dbReference type="Pfam" id="PF04542">
    <property type="entry name" value="Sigma70_r2"/>
    <property type="match status" value="1"/>
</dbReference>
<evidence type="ECO:0000313" key="11">
    <source>
        <dbReference type="Proteomes" id="UP000184114"/>
    </source>
</evidence>
<keyword evidence="8" id="KW-0472">Membrane</keyword>
<dbReference type="InterPro" id="IPR007627">
    <property type="entry name" value="RNA_pol_sigma70_r2"/>
</dbReference>
<dbReference type="Gene3D" id="1.20.120.1810">
    <property type="match status" value="1"/>
</dbReference>
<evidence type="ECO:0000259" key="9">
    <source>
        <dbReference type="PROSITE" id="PS50943"/>
    </source>
</evidence>
<dbReference type="FunFam" id="1.20.120.1810:FF:000003">
    <property type="entry name" value="RNA polymerase sigma factor"/>
    <property type="match status" value="1"/>
</dbReference>
<dbReference type="STRING" id="1123404.SAMN02745784_00226"/>
<dbReference type="NCBIfam" id="NF004471">
    <property type="entry name" value="PRK05803.1"/>
    <property type="match status" value="1"/>
</dbReference>
<dbReference type="InterPro" id="IPR013325">
    <property type="entry name" value="RNA_pol_sigma_r2"/>
</dbReference>
<dbReference type="InterPro" id="IPR014209">
    <property type="entry name" value="RNA_pol_sigma-K"/>
</dbReference>
<keyword evidence="6 7" id="KW-0804">Transcription</keyword>
<name>A0A1M4SBE6_9FIRM</name>
<evidence type="ECO:0000256" key="1">
    <source>
        <dbReference type="ARBA" id="ARBA00007788"/>
    </source>
</evidence>
<dbReference type="NCBIfam" id="TIGR02846">
    <property type="entry name" value="spore_sigmaK"/>
    <property type="match status" value="1"/>
</dbReference>
<dbReference type="InterPro" id="IPR000943">
    <property type="entry name" value="RNA_pol_sigma70"/>
</dbReference>
<comment type="similarity">
    <text evidence="1 7">Belongs to the sigma-70 factor family.</text>
</comment>
<proteinExistence type="inferred from homology"/>
<evidence type="ECO:0000256" key="5">
    <source>
        <dbReference type="ARBA" id="ARBA00023125"/>
    </source>
</evidence>
<dbReference type="Proteomes" id="UP000184114">
    <property type="component" value="Unassembled WGS sequence"/>
</dbReference>
<keyword evidence="4 7" id="KW-0731">Sigma factor</keyword>
<accession>A0A1M4SBE6</accession>
<sequence length="233" mass="26257">MKNIILLIFSVILKPFIILCGYMINSNSFPKPLSREEEERYLKLYSQGDENARNVLIERNLRLVAHIVKKYSNTGKDTEDLISIGTIGLIKAIATFNPSKGTRLATYAARCIENEILMTIRSTKKTKIELSLHEPIGTDKEGNEINLLDILGSDVDEIIDEVDLKLQIKKLYTAINQVLKDREKAIIELRYGLIDGSCKTQREIASMLGISRSYVSRIETRALGKLNKALSGK</sequence>
<protein>
    <recommendedName>
        <fullName evidence="7">RNA polymerase sigma factor</fullName>
    </recommendedName>
</protein>
<dbReference type="EMBL" id="FQTY01000001">
    <property type="protein sequence ID" value="SHE29520.1"/>
    <property type="molecule type" value="Genomic_DNA"/>
</dbReference>
<dbReference type="PROSITE" id="PS00715">
    <property type="entry name" value="SIGMA70_1"/>
    <property type="match status" value="1"/>
</dbReference>
<dbReference type="CDD" id="cd06171">
    <property type="entry name" value="Sigma70_r4"/>
    <property type="match status" value="1"/>
</dbReference>
<evidence type="ECO:0000256" key="7">
    <source>
        <dbReference type="RuleBase" id="RU362124"/>
    </source>
</evidence>
<dbReference type="GO" id="GO:0006352">
    <property type="term" value="P:DNA-templated transcription initiation"/>
    <property type="evidence" value="ECO:0007669"/>
    <property type="project" value="InterPro"/>
</dbReference>
<organism evidence="10 11">
    <name type="scientific">Tissierella praeacuta DSM 18095</name>
    <dbReference type="NCBI Taxonomy" id="1123404"/>
    <lineage>
        <taxon>Bacteria</taxon>
        <taxon>Bacillati</taxon>
        <taxon>Bacillota</taxon>
        <taxon>Tissierellia</taxon>
        <taxon>Tissierellales</taxon>
        <taxon>Tissierellaceae</taxon>
        <taxon>Tissierella</taxon>
    </lineage>
</organism>
<dbReference type="GO" id="GO:0030435">
    <property type="term" value="P:sporulation resulting in formation of a cellular spore"/>
    <property type="evidence" value="ECO:0007669"/>
    <property type="project" value="UniProtKB-KW"/>
</dbReference>
<dbReference type="SUPFAM" id="SSF88659">
    <property type="entry name" value="Sigma3 and sigma4 domains of RNA polymerase sigma factors"/>
    <property type="match status" value="1"/>
</dbReference>
<dbReference type="InterPro" id="IPR036388">
    <property type="entry name" value="WH-like_DNA-bd_sf"/>
</dbReference>
<dbReference type="NCBIfam" id="TIGR02937">
    <property type="entry name" value="sigma70-ECF"/>
    <property type="match status" value="1"/>
</dbReference>
<reference evidence="11" key="1">
    <citation type="submission" date="2016-11" db="EMBL/GenBank/DDBJ databases">
        <authorList>
            <person name="Varghese N."/>
            <person name="Submissions S."/>
        </authorList>
    </citation>
    <scope>NUCLEOTIDE SEQUENCE [LARGE SCALE GENOMIC DNA]</scope>
    <source>
        <strain evidence="11">DSM 18095</strain>
    </source>
</reference>
<evidence type="ECO:0000256" key="4">
    <source>
        <dbReference type="ARBA" id="ARBA00023082"/>
    </source>
</evidence>
<dbReference type="InterPro" id="IPR014284">
    <property type="entry name" value="RNA_pol_sigma-70_dom"/>
</dbReference>
<keyword evidence="3 7" id="KW-0805">Transcription regulation</keyword>
<evidence type="ECO:0000256" key="6">
    <source>
        <dbReference type="ARBA" id="ARBA00023163"/>
    </source>
</evidence>
<dbReference type="InterPro" id="IPR007630">
    <property type="entry name" value="RNA_pol_sigma70_r4"/>
</dbReference>
<keyword evidence="8" id="KW-0812">Transmembrane</keyword>
<dbReference type="PANTHER" id="PTHR30376:SF3">
    <property type="entry name" value="RNA POLYMERASE SIGMA FACTOR RPOH"/>
    <property type="match status" value="1"/>
</dbReference>
<keyword evidence="8" id="KW-1133">Transmembrane helix</keyword>
<dbReference type="InterPro" id="IPR013324">
    <property type="entry name" value="RNA_pol_sigma_r3/r4-like"/>
</dbReference>
<keyword evidence="5 7" id="KW-0238">DNA-binding</keyword>
<dbReference type="GO" id="GO:0003677">
    <property type="term" value="F:DNA binding"/>
    <property type="evidence" value="ECO:0007669"/>
    <property type="project" value="UniProtKB-KW"/>
</dbReference>
<evidence type="ECO:0000256" key="8">
    <source>
        <dbReference type="SAM" id="Phobius"/>
    </source>
</evidence>
<dbReference type="PANTHER" id="PTHR30376">
    <property type="entry name" value="SIGMA FACTOR RPOH HEAT SHOCK RELATED"/>
    <property type="match status" value="1"/>
</dbReference>